<evidence type="ECO:0000313" key="1">
    <source>
        <dbReference type="Proteomes" id="UP000036681"/>
    </source>
</evidence>
<keyword evidence="1" id="KW-1185">Reference proteome</keyword>
<reference evidence="2" key="1">
    <citation type="submission" date="2017-02" db="UniProtKB">
        <authorList>
            <consortium name="WormBaseParasite"/>
        </authorList>
    </citation>
    <scope>IDENTIFICATION</scope>
</reference>
<dbReference type="AlphaFoldDB" id="A0A0M3IUW2"/>
<proteinExistence type="predicted"/>
<evidence type="ECO:0000313" key="2">
    <source>
        <dbReference type="WBParaSite" id="ALUE_0002254001-mRNA-1"/>
    </source>
</evidence>
<name>A0A0M3IUW2_ASCLU</name>
<protein>
    <submittedName>
        <fullName evidence="2">Transferrin-like domain-containing protein</fullName>
    </submittedName>
</protein>
<organism evidence="1 2">
    <name type="scientific">Ascaris lumbricoides</name>
    <name type="common">Giant roundworm</name>
    <dbReference type="NCBI Taxonomy" id="6252"/>
    <lineage>
        <taxon>Eukaryota</taxon>
        <taxon>Metazoa</taxon>
        <taxon>Ecdysozoa</taxon>
        <taxon>Nematoda</taxon>
        <taxon>Chromadorea</taxon>
        <taxon>Rhabditida</taxon>
        <taxon>Spirurina</taxon>
        <taxon>Ascaridomorpha</taxon>
        <taxon>Ascaridoidea</taxon>
        <taxon>Ascarididae</taxon>
        <taxon>Ascaris</taxon>
    </lineage>
</organism>
<dbReference type="Proteomes" id="UP000036681">
    <property type="component" value="Unplaced"/>
</dbReference>
<dbReference type="WBParaSite" id="ALUE_0002254001-mRNA-1">
    <property type="protein sequence ID" value="ALUE_0002254001-mRNA-1"/>
    <property type="gene ID" value="ALUE_0002254001"/>
</dbReference>
<sequence length="60" mass="6726">MMFEKATSYRACASLYSAVNDDGPCRDATNKLCDFNENIARGSSKLRLELINQNPLAYHP</sequence>
<accession>A0A0M3IUW2</accession>